<evidence type="ECO:0000313" key="2">
    <source>
        <dbReference type="EMBL" id="TKA96711.1"/>
    </source>
</evidence>
<organism evidence="2 3">
    <name type="scientific">Cereibacter changlensis</name>
    <dbReference type="NCBI Taxonomy" id="402884"/>
    <lineage>
        <taxon>Bacteria</taxon>
        <taxon>Pseudomonadati</taxon>
        <taxon>Pseudomonadota</taxon>
        <taxon>Alphaproteobacteria</taxon>
        <taxon>Rhodobacterales</taxon>
        <taxon>Paracoccaceae</taxon>
        <taxon>Cereibacter</taxon>
    </lineage>
</organism>
<accession>A0A4U0Z2T3</accession>
<comment type="caution">
    <text evidence="2">The sequence shown here is derived from an EMBL/GenBank/DDBJ whole genome shotgun (WGS) entry which is preliminary data.</text>
</comment>
<evidence type="ECO:0000259" key="1">
    <source>
        <dbReference type="Pfam" id="PF09860"/>
    </source>
</evidence>
<gene>
    <name evidence="2" type="ORF">FAZ78_09925</name>
</gene>
<sequence>MPRHPVPLSIADLSSFSRALAVGLRTAEGPPSHLALMNLLARAAGFRNFQHLRAEPQSAPQTGAGLAETIAPPSSAPETVDQRRVERALRQFAPDGQLARWPSRRALQELCLWVIWSRLPAGVSMAEPAMNAHLNALHLFGDPALLRRDLVDMGLFRRAADGTDYRRIERAPSPEALAAIRQHTGLVDDARQQHREAS</sequence>
<dbReference type="AlphaFoldDB" id="A0A4U0Z2T3"/>
<dbReference type="Pfam" id="PF09860">
    <property type="entry name" value="DUF2087"/>
    <property type="match status" value="1"/>
</dbReference>
<dbReference type="Proteomes" id="UP000306340">
    <property type="component" value="Unassembled WGS sequence"/>
</dbReference>
<proteinExistence type="predicted"/>
<evidence type="ECO:0000313" key="3">
    <source>
        <dbReference type="Proteomes" id="UP000306340"/>
    </source>
</evidence>
<dbReference type="InterPro" id="IPR018656">
    <property type="entry name" value="DUF2087"/>
</dbReference>
<feature type="domain" description="DUF2087" evidence="1">
    <location>
        <begin position="97"/>
        <end position="167"/>
    </location>
</feature>
<protein>
    <submittedName>
        <fullName evidence="2">DUF2087 domain-containing protein</fullName>
    </submittedName>
</protein>
<reference evidence="2 3" key="1">
    <citation type="submission" date="2019-04" db="EMBL/GenBank/DDBJ databases">
        <title>Crypto-aerobic microbial life in anoxic (sulfidic) marine sediments.</title>
        <authorList>
            <person name="Bhattacharya S."/>
            <person name="Roy C."/>
            <person name="Mondal N."/>
            <person name="Sarkar J."/>
            <person name="Mandal S."/>
            <person name="Rameez M.J."/>
            <person name="Ghosh W."/>
        </authorList>
    </citation>
    <scope>NUCLEOTIDE SEQUENCE [LARGE SCALE GENOMIC DNA]</scope>
    <source>
        <strain evidence="2 3">SBBC</strain>
    </source>
</reference>
<dbReference type="EMBL" id="SWAU01000078">
    <property type="protein sequence ID" value="TKA96711.1"/>
    <property type="molecule type" value="Genomic_DNA"/>
</dbReference>
<name>A0A4U0Z2T3_9RHOB</name>